<dbReference type="Pfam" id="PF00932">
    <property type="entry name" value="LTD"/>
    <property type="match status" value="1"/>
</dbReference>
<dbReference type="InterPro" id="IPR001322">
    <property type="entry name" value="Lamin_tail_dom"/>
</dbReference>
<dbReference type="Gene3D" id="2.60.40.1260">
    <property type="entry name" value="Lamin Tail domain"/>
    <property type="match status" value="1"/>
</dbReference>
<dbReference type="EMBL" id="LAZR01020129">
    <property type="protein sequence ID" value="KKL90010.1"/>
    <property type="molecule type" value="Genomic_DNA"/>
</dbReference>
<gene>
    <name evidence="2" type="ORF">LCGC14_1908970</name>
</gene>
<reference evidence="2" key="1">
    <citation type="journal article" date="2015" name="Nature">
        <title>Complex archaea that bridge the gap between prokaryotes and eukaryotes.</title>
        <authorList>
            <person name="Spang A."/>
            <person name="Saw J.H."/>
            <person name="Jorgensen S.L."/>
            <person name="Zaremba-Niedzwiedzka K."/>
            <person name="Martijn J."/>
            <person name="Lind A.E."/>
            <person name="van Eijk R."/>
            <person name="Schleper C."/>
            <person name="Guy L."/>
            <person name="Ettema T.J."/>
        </authorList>
    </citation>
    <scope>NUCLEOTIDE SEQUENCE</scope>
</reference>
<dbReference type="NCBIfam" id="NF012209">
    <property type="entry name" value="LEPR-8K"/>
    <property type="match status" value="1"/>
</dbReference>
<proteinExistence type="predicted"/>
<dbReference type="Gene3D" id="2.60.120.260">
    <property type="entry name" value="Galactose-binding domain-like"/>
    <property type="match status" value="2"/>
</dbReference>
<organism evidence="2">
    <name type="scientific">marine sediment metagenome</name>
    <dbReference type="NCBI Taxonomy" id="412755"/>
    <lineage>
        <taxon>unclassified sequences</taxon>
        <taxon>metagenomes</taxon>
        <taxon>ecological metagenomes</taxon>
    </lineage>
</organism>
<evidence type="ECO:0000313" key="2">
    <source>
        <dbReference type="EMBL" id="KKL90010.1"/>
    </source>
</evidence>
<evidence type="ECO:0000259" key="1">
    <source>
        <dbReference type="PROSITE" id="PS51841"/>
    </source>
</evidence>
<accession>A0A0F9I865</accession>
<comment type="caution">
    <text evidence="2">The sequence shown here is derived from an EMBL/GenBank/DDBJ whole genome shotgun (WGS) entry which is preliminary data.</text>
</comment>
<dbReference type="InterPro" id="IPR036415">
    <property type="entry name" value="Lamin_tail_dom_sf"/>
</dbReference>
<dbReference type="AlphaFoldDB" id="A0A0F9I865"/>
<dbReference type="PROSITE" id="PS51841">
    <property type="entry name" value="LTD"/>
    <property type="match status" value="1"/>
</dbReference>
<name>A0A0F9I865_9ZZZZ</name>
<protein>
    <recommendedName>
        <fullName evidence="1">LTD domain-containing protein</fullName>
    </recommendedName>
</protein>
<sequence>MIAGSIRADRRAPSLEPLEPRLLLSGDVVISEFMAVNDSTVVDVDSQYSDWIEIQNTGTSPVNLDGWYLTDNAGNLTKWQFPAETLLAGNYLLVFASSKNRAVAGQELHTNFKLSSGGEYLGLVRPDGVTVEYEYTPQYPRQVADISGGVITATETSVLVAAGDAGAVVVPADGLAGTDWTGDPANEPFDETGWTVGPSGFGYDSEVITIPGDTVVLVDSDAPAKAFIPLNDSLGTTWRGGNEPFDDSGWLAGTNAVGYDVGTGYDAWIGLDVEAAMKGVNKTAYIRYAFDITDPSEWVSLTLEMRYDDGFVAFINGQEVKRMRSPGTPTWDSGATSSTEAGATFFSYDISAHLGVLVAGTNVLALHGMNSTASNSDFLIQPRLSGQTGTSAYRYQDIIETDLAGGMEGVNPSAYVRVPFAVPEGKVFSTLTLRMKYDDGFVAYINGVKVAERNAPGSPAWNSAATAGHLDDDALVFETIDISGYLPQINLDDEATNILAIHGLNIAAGDSDFLVVPELAAVSILGDELRYFSVYNTGHCRC</sequence>
<feature type="domain" description="LTD" evidence="1">
    <location>
        <begin position="16"/>
        <end position="164"/>
    </location>
</feature>
<dbReference type="SUPFAM" id="SSF74853">
    <property type="entry name" value="Lamin A/C globular tail domain"/>
    <property type="match status" value="1"/>
</dbReference>
<dbReference type="InterPro" id="IPR053786">
    <property type="entry name" value="LEPRxLL_CS"/>
</dbReference>